<feature type="transmembrane region" description="Helical" evidence="7">
    <location>
        <begin position="387"/>
        <end position="406"/>
    </location>
</feature>
<dbReference type="Proteomes" id="UP000249910">
    <property type="component" value="Chromosome"/>
</dbReference>
<protein>
    <submittedName>
        <fullName evidence="8">Fusaric acid resistance protein</fullName>
    </submittedName>
</protein>
<dbReference type="EMBL" id="CP022132">
    <property type="protein sequence ID" value="ASG68060.1"/>
    <property type="molecule type" value="Genomic_DNA"/>
</dbReference>
<feature type="transmembrane region" description="Helical" evidence="7">
    <location>
        <begin position="12"/>
        <end position="31"/>
    </location>
</feature>
<reference evidence="8 9" key="1">
    <citation type="submission" date="2017-06" db="EMBL/GenBank/DDBJ databases">
        <title>Complete genome of Francisella halioticida.</title>
        <authorList>
            <person name="Sjodin A."/>
        </authorList>
    </citation>
    <scope>NUCLEOTIDE SEQUENCE [LARGE SCALE GENOMIC DNA]</scope>
    <source>
        <strain evidence="8 9">DSM 23729</strain>
    </source>
</reference>
<feature type="transmembrane region" description="Helical" evidence="7">
    <location>
        <begin position="412"/>
        <end position="431"/>
    </location>
</feature>
<feature type="transmembrane region" description="Helical" evidence="7">
    <location>
        <begin position="110"/>
        <end position="129"/>
    </location>
</feature>
<gene>
    <name evidence="8" type="ORF">CDV26_06375</name>
</gene>
<keyword evidence="9" id="KW-1185">Reference proteome</keyword>
<keyword evidence="5 7" id="KW-1133">Transmembrane helix</keyword>
<evidence type="ECO:0000313" key="9">
    <source>
        <dbReference type="Proteomes" id="UP000249910"/>
    </source>
</evidence>
<comment type="subcellular location">
    <subcellularLocation>
        <location evidence="1">Cell membrane</location>
        <topology evidence="1">Multi-pass membrane protein</topology>
    </subcellularLocation>
</comment>
<dbReference type="Pfam" id="PF04632">
    <property type="entry name" value="FUSC"/>
    <property type="match status" value="2"/>
</dbReference>
<evidence type="ECO:0000256" key="7">
    <source>
        <dbReference type="SAM" id="Phobius"/>
    </source>
</evidence>
<feature type="transmembrane region" description="Helical" evidence="7">
    <location>
        <begin position="141"/>
        <end position="166"/>
    </location>
</feature>
<dbReference type="PANTHER" id="PTHR30509">
    <property type="entry name" value="P-HYDROXYBENZOIC ACID EFFLUX PUMP SUBUNIT-RELATED"/>
    <property type="match status" value="1"/>
</dbReference>
<feature type="transmembrane region" description="Helical" evidence="7">
    <location>
        <begin position="63"/>
        <end position="80"/>
    </location>
</feature>
<dbReference type="InterPro" id="IPR006726">
    <property type="entry name" value="PHBA_efflux_AaeB/fusaric-R"/>
</dbReference>
<keyword evidence="2" id="KW-0813">Transport</keyword>
<evidence type="ECO:0000256" key="4">
    <source>
        <dbReference type="ARBA" id="ARBA00022692"/>
    </source>
</evidence>
<dbReference type="PANTHER" id="PTHR30509:SF9">
    <property type="entry name" value="MULTIDRUG RESISTANCE PROTEIN MDTO"/>
    <property type="match status" value="1"/>
</dbReference>
<evidence type="ECO:0000256" key="5">
    <source>
        <dbReference type="ARBA" id="ARBA00022989"/>
    </source>
</evidence>
<proteinExistence type="predicted"/>
<accession>A0ABM6LZT9</accession>
<feature type="transmembrane region" description="Helical" evidence="7">
    <location>
        <begin position="37"/>
        <end position="56"/>
    </location>
</feature>
<sequence length="554" mass="63200">MIKEIFTLKNFLFTIKAFIAITLALGISLSLDLQKPMWALITVIFVQTKAETGLVIEKGIQRIVSSGIGIIVGFIIVNLFLPYPTLSIFFLCIFISITMYFSVGMSHSNFIYGLALANTTCSLIIFYSIANPILTTSGSIFYTGCSRFTEIVIGCLCSFLVNYYVFPVQIKDKLKNDATESLNLTIRYIKHVFIIKDFYNNKKYNKEVESILKSIIILDNELSASKYENYNSEVYNNFSIKIIELVQATHFLRKQARKNRQDIFFKKELNKISHDLSNFNSTENKPILKSNSKLISRVNAVIKSYHLIDENKPANSTNEQYFKFKNYNNIILTFLTISKTLFVLLLLTLFWINTQGNSDLLTMLIIPFYLAQLYIPIPDGTKQLKEVTVGMIISIPIAIFFTLSLLAQVDGYFELLILVLIASLFLPIMALTHPKFQAYSLGFCIGLIFIARPSNYMNFDIASALTIGLSAMSGCFVLWLTFKLYPHSPYTITRKLAIKSIIKSRKKLSQKEISKKQYQADLIKKILCVYENRKDDNSSERDIEFALKSLTKSI</sequence>
<evidence type="ECO:0000256" key="2">
    <source>
        <dbReference type="ARBA" id="ARBA00022448"/>
    </source>
</evidence>
<feature type="transmembrane region" description="Helical" evidence="7">
    <location>
        <begin position="461"/>
        <end position="485"/>
    </location>
</feature>
<feature type="transmembrane region" description="Helical" evidence="7">
    <location>
        <begin position="330"/>
        <end position="352"/>
    </location>
</feature>
<evidence type="ECO:0000256" key="3">
    <source>
        <dbReference type="ARBA" id="ARBA00022475"/>
    </source>
</evidence>
<dbReference type="RefSeq" id="WP_088772567.1">
    <property type="nucleotide sequence ID" value="NZ_CP022132.1"/>
</dbReference>
<evidence type="ECO:0000256" key="1">
    <source>
        <dbReference type="ARBA" id="ARBA00004651"/>
    </source>
</evidence>
<keyword evidence="4 7" id="KW-0812">Transmembrane</keyword>
<feature type="transmembrane region" description="Helical" evidence="7">
    <location>
        <begin position="86"/>
        <end position="103"/>
    </location>
</feature>
<name>A0ABM6LZT9_9GAMM</name>
<evidence type="ECO:0000313" key="8">
    <source>
        <dbReference type="EMBL" id="ASG68060.1"/>
    </source>
</evidence>
<evidence type="ECO:0000256" key="6">
    <source>
        <dbReference type="ARBA" id="ARBA00023136"/>
    </source>
</evidence>
<keyword evidence="6 7" id="KW-0472">Membrane</keyword>
<keyword evidence="3" id="KW-1003">Cell membrane</keyword>
<organism evidence="8 9">
    <name type="scientific">Francisella halioticida</name>
    <dbReference type="NCBI Taxonomy" id="549298"/>
    <lineage>
        <taxon>Bacteria</taxon>
        <taxon>Pseudomonadati</taxon>
        <taxon>Pseudomonadota</taxon>
        <taxon>Gammaproteobacteria</taxon>
        <taxon>Thiotrichales</taxon>
        <taxon>Francisellaceae</taxon>
        <taxon>Francisella</taxon>
    </lineage>
</organism>